<proteinExistence type="predicted"/>
<organism evidence="2">
    <name type="scientific">hydrocarbon metagenome</name>
    <dbReference type="NCBI Taxonomy" id="938273"/>
    <lineage>
        <taxon>unclassified sequences</taxon>
        <taxon>metagenomes</taxon>
        <taxon>ecological metagenomes</taxon>
    </lineage>
</organism>
<gene>
    <name evidence="2" type="ORF">ASZ90_010210</name>
</gene>
<dbReference type="EMBL" id="LNQE01001231">
    <property type="protein sequence ID" value="KUG20065.1"/>
    <property type="molecule type" value="Genomic_DNA"/>
</dbReference>
<keyword evidence="1" id="KW-1133">Transmembrane helix</keyword>
<sequence length="60" mass="6671">MIDGFSGRPEKKRILFIIFVFRLYSAVIRGIIGQTAWKLVVNARSGSAKGALSKCFIILI</sequence>
<accession>A0A0W8FH35</accession>
<comment type="caution">
    <text evidence="2">The sequence shown here is derived from an EMBL/GenBank/DDBJ whole genome shotgun (WGS) entry which is preliminary data.</text>
</comment>
<name>A0A0W8FH35_9ZZZZ</name>
<keyword evidence="1" id="KW-0812">Transmembrane</keyword>
<evidence type="ECO:0000256" key="1">
    <source>
        <dbReference type="SAM" id="Phobius"/>
    </source>
</evidence>
<keyword evidence="1" id="KW-0472">Membrane</keyword>
<reference evidence="2" key="1">
    <citation type="journal article" date="2015" name="Proc. Natl. Acad. Sci. U.S.A.">
        <title>Networks of energetic and metabolic interactions define dynamics in microbial communities.</title>
        <authorList>
            <person name="Embree M."/>
            <person name="Liu J.K."/>
            <person name="Al-Bassam M.M."/>
            <person name="Zengler K."/>
        </authorList>
    </citation>
    <scope>NUCLEOTIDE SEQUENCE</scope>
</reference>
<feature type="transmembrane region" description="Helical" evidence="1">
    <location>
        <begin position="14"/>
        <end position="32"/>
    </location>
</feature>
<protein>
    <submittedName>
        <fullName evidence="2">Uncharacterized protein</fullName>
    </submittedName>
</protein>
<evidence type="ECO:0000313" key="2">
    <source>
        <dbReference type="EMBL" id="KUG20065.1"/>
    </source>
</evidence>
<dbReference type="AlphaFoldDB" id="A0A0W8FH35"/>